<dbReference type="SUPFAM" id="SSF48305">
    <property type="entry name" value="Class II MHC-associated invariant chain ectoplasmic trimerization domain"/>
    <property type="match status" value="1"/>
</dbReference>
<evidence type="ECO:0000256" key="1">
    <source>
        <dbReference type="ARBA" id="ARBA00004613"/>
    </source>
</evidence>
<dbReference type="Gene3D" id="1.10.870.10">
    <property type="entry name" value="MHC class II-associated invariant chain, trimerisation domain"/>
    <property type="match status" value="1"/>
</dbReference>
<evidence type="ECO:0000313" key="6">
    <source>
        <dbReference type="EMBL" id="KAF6348012.1"/>
    </source>
</evidence>
<gene>
    <name evidence="6" type="ORF">mMyoMyo1_002462</name>
</gene>
<dbReference type="InterPro" id="IPR022339">
    <property type="entry name" value="MHC_II-assoc_invar_chain"/>
</dbReference>
<dbReference type="GO" id="GO:0002830">
    <property type="term" value="P:positive regulation of type 2 immune response"/>
    <property type="evidence" value="ECO:0007669"/>
    <property type="project" value="TreeGrafter"/>
</dbReference>
<dbReference type="Proteomes" id="UP000527355">
    <property type="component" value="Unassembled WGS sequence"/>
</dbReference>
<keyword evidence="7" id="KW-1185">Reference proteome</keyword>
<comment type="caution">
    <text evidence="6">The sequence shown here is derived from an EMBL/GenBank/DDBJ whole genome shotgun (WGS) entry which is preliminary data.</text>
</comment>
<dbReference type="GO" id="GO:0005737">
    <property type="term" value="C:cytoplasm"/>
    <property type="evidence" value="ECO:0007669"/>
    <property type="project" value="TreeGrafter"/>
</dbReference>
<reference evidence="6 7" key="1">
    <citation type="journal article" date="2020" name="Nature">
        <title>Six reference-quality genomes reveal evolution of bat adaptations.</title>
        <authorList>
            <person name="Jebb D."/>
            <person name="Huang Z."/>
            <person name="Pippel M."/>
            <person name="Hughes G.M."/>
            <person name="Lavrichenko K."/>
            <person name="Devanna P."/>
            <person name="Winkler S."/>
            <person name="Jermiin L.S."/>
            <person name="Skirmuntt E.C."/>
            <person name="Katzourakis A."/>
            <person name="Burkitt-Gray L."/>
            <person name="Ray D.A."/>
            <person name="Sullivan K.A.M."/>
            <person name="Roscito J.G."/>
            <person name="Kirilenko B.M."/>
            <person name="Davalos L.M."/>
            <person name="Corthals A.P."/>
            <person name="Power M.L."/>
            <person name="Jones G."/>
            <person name="Ransome R.D."/>
            <person name="Dechmann D.K.N."/>
            <person name="Locatelli A.G."/>
            <person name="Puechmaille S.J."/>
            <person name="Fedrigo O."/>
            <person name="Jarvis E.D."/>
            <person name="Hiller M."/>
            <person name="Vernes S.C."/>
            <person name="Myers E.W."/>
            <person name="Teeling E.C."/>
        </authorList>
    </citation>
    <scope>NUCLEOTIDE SEQUENCE [LARGE SCALE GENOMIC DNA]</scope>
    <source>
        <strain evidence="6">MMyoMyo1</strain>
        <tissue evidence="6">Flight muscle</tissue>
    </source>
</reference>
<dbReference type="GO" id="GO:0070374">
    <property type="term" value="P:positive regulation of ERK1 and ERK2 cascade"/>
    <property type="evidence" value="ECO:0007669"/>
    <property type="project" value="TreeGrafter"/>
</dbReference>
<dbReference type="GO" id="GO:0043518">
    <property type="term" value="P:negative regulation of DNA damage response, signal transduction by p53 class mediator"/>
    <property type="evidence" value="ECO:0007669"/>
    <property type="project" value="TreeGrafter"/>
</dbReference>
<dbReference type="InterPro" id="IPR052001">
    <property type="entry name" value="MHC-II_Gamma/Thyroglobulin"/>
</dbReference>
<organism evidence="6 7">
    <name type="scientific">Myotis myotis</name>
    <name type="common">Greater mouse-eared bat</name>
    <name type="synonym">Vespertilio myotis</name>
    <dbReference type="NCBI Taxonomy" id="51298"/>
    <lineage>
        <taxon>Eukaryota</taxon>
        <taxon>Metazoa</taxon>
        <taxon>Chordata</taxon>
        <taxon>Craniata</taxon>
        <taxon>Vertebrata</taxon>
        <taxon>Euteleostomi</taxon>
        <taxon>Mammalia</taxon>
        <taxon>Eutheria</taxon>
        <taxon>Laurasiatheria</taxon>
        <taxon>Chiroptera</taxon>
        <taxon>Yangochiroptera</taxon>
        <taxon>Vespertilionidae</taxon>
        <taxon>Myotis</taxon>
    </lineage>
</organism>
<dbReference type="GO" id="GO:0035718">
    <property type="term" value="F:macrophage migration inhibitory factor binding"/>
    <property type="evidence" value="ECO:0007669"/>
    <property type="project" value="TreeGrafter"/>
</dbReference>
<dbReference type="GO" id="GO:0060907">
    <property type="term" value="P:positive regulation of macrophage cytokine production"/>
    <property type="evidence" value="ECO:0007669"/>
    <property type="project" value="TreeGrafter"/>
</dbReference>
<dbReference type="InterPro" id="IPR036613">
    <property type="entry name" value="MHCII_invariant_trimer_sf"/>
</dbReference>
<dbReference type="GO" id="GO:0042289">
    <property type="term" value="F:MHC class II protein binding"/>
    <property type="evidence" value="ECO:0007669"/>
    <property type="project" value="InterPro"/>
</dbReference>
<dbReference type="GO" id="GO:0070206">
    <property type="term" value="P:protein trimerization"/>
    <property type="evidence" value="ECO:0007669"/>
    <property type="project" value="InterPro"/>
</dbReference>
<comment type="subcellular location">
    <subcellularLocation>
        <location evidence="1">Secreted</location>
    </subcellularLocation>
</comment>
<evidence type="ECO:0000256" key="2">
    <source>
        <dbReference type="ARBA" id="ARBA00022525"/>
    </source>
</evidence>
<dbReference type="GO" id="GO:0019882">
    <property type="term" value="P:antigen processing and presentation"/>
    <property type="evidence" value="ECO:0007669"/>
    <property type="project" value="InterPro"/>
</dbReference>
<feature type="compositionally biased region" description="Basic and acidic residues" evidence="4">
    <location>
        <begin position="74"/>
        <end position="84"/>
    </location>
</feature>
<dbReference type="AlphaFoldDB" id="A0A7J7XEF5"/>
<dbReference type="GO" id="GO:0004896">
    <property type="term" value="F:cytokine receptor activity"/>
    <property type="evidence" value="ECO:0007669"/>
    <property type="project" value="TreeGrafter"/>
</dbReference>
<dbReference type="VEuPathDB" id="HostDB:GeneID_118657706"/>
<evidence type="ECO:0000313" key="7">
    <source>
        <dbReference type="Proteomes" id="UP000527355"/>
    </source>
</evidence>
<dbReference type="GO" id="GO:0009986">
    <property type="term" value="C:cell surface"/>
    <property type="evidence" value="ECO:0007669"/>
    <property type="project" value="TreeGrafter"/>
</dbReference>
<sequence length="159" mass="17741">MQNATKYGNTTMDHVMHLLLKADPLKVYPQMKESFPENLKHLKKTMEGLDWKIFESWMHQWLLFEMSKNSLGEKLTEGSPKEPLDMEDLSSGLGVTKQDLVQGKGPSRGDPVPSWANSLMGGCPAQHDPGPFSRTLPEMSTSEMRNSAVGVYIIVSTCT</sequence>
<dbReference type="InterPro" id="IPR011988">
    <property type="entry name" value="MHC_II-assoc_invariant_trimer"/>
</dbReference>
<dbReference type="PANTHER" id="PTHR14093">
    <property type="entry name" value="HLA CLASS II GAMMA CHAIN"/>
    <property type="match status" value="1"/>
</dbReference>
<dbReference type="FunFam" id="1.10.870.10:FF:000001">
    <property type="entry name" value="HLA class II histocompatibility antigen gamma chain"/>
    <property type="match status" value="1"/>
</dbReference>
<feature type="region of interest" description="Disordered" evidence="4">
    <location>
        <begin position="72"/>
        <end position="110"/>
    </location>
</feature>
<dbReference type="EMBL" id="JABWUV010000006">
    <property type="protein sequence ID" value="KAF6348012.1"/>
    <property type="molecule type" value="Genomic_DNA"/>
</dbReference>
<dbReference type="GO" id="GO:1902166">
    <property type="term" value="P:negative regulation of intrinsic apoptotic signaling pathway in response to DNA damage by p53 class mediator"/>
    <property type="evidence" value="ECO:0007669"/>
    <property type="project" value="TreeGrafter"/>
</dbReference>
<protein>
    <submittedName>
        <fullName evidence="6">CD74 molecule</fullName>
    </submittedName>
</protein>
<name>A0A7J7XEF5_MYOMY</name>
<dbReference type="GO" id="GO:0002286">
    <property type="term" value="P:T cell activation involved in immune response"/>
    <property type="evidence" value="ECO:0007669"/>
    <property type="project" value="TreeGrafter"/>
</dbReference>
<dbReference type="PANTHER" id="PTHR14093:SF17">
    <property type="entry name" value="HLA CLASS II HISTOCOMPATIBILITY ANTIGEN GAMMA CHAIN"/>
    <property type="match status" value="1"/>
</dbReference>
<keyword evidence="3" id="KW-0325">Glycoprotein</keyword>
<evidence type="ECO:0000256" key="4">
    <source>
        <dbReference type="SAM" id="MobiDB-lite"/>
    </source>
</evidence>
<evidence type="ECO:0000256" key="3">
    <source>
        <dbReference type="ARBA" id="ARBA00023180"/>
    </source>
</evidence>
<dbReference type="GO" id="GO:0005576">
    <property type="term" value="C:extracellular region"/>
    <property type="evidence" value="ECO:0007669"/>
    <property type="project" value="UniProtKB-SubCell"/>
</dbReference>
<dbReference type="PRINTS" id="PR01990">
    <property type="entry name" value="CD74ANTIGEN"/>
</dbReference>
<dbReference type="Pfam" id="PF08831">
    <property type="entry name" value="MHCassoc_trimer"/>
    <property type="match status" value="1"/>
</dbReference>
<dbReference type="GO" id="GO:0016020">
    <property type="term" value="C:membrane"/>
    <property type="evidence" value="ECO:0007669"/>
    <property type="project" value="InterPro"/>
</dbReference>
<evidence type="ECO:0000259" key="5">
    <source>
        <dbReference type="Pfam" id="PF08831"/>
    </source>
</evidence>
<keyword evidence="2" id="KW-0964">Secreted</keyword>
<proteinExistence type="predicted"/>
<dbReference type="GO" id="GO:0001961">
    <property type="term" value="P:positive regulation of cytokine-mediated signaling pathway"/>
    <property type="evidence" value="ECO:0007669"/>
    <property type="project" value="TreeGrafter"/>
</dbReference>
<accession>A0A7J7XEF5</accession>
<feature type="domain" description="MHC class II-associated invariant chain trimerisation" evidence="5">
    <location>
        <begin position="9"/>
        <end position="76"/>
    </location>
</feature>